<dbReference type="Proteomes" id="UP000017127">
    <property type="component" value="Unassembled WGS sequence"/>
</dbReference>
<keyword evidence="2" id="KW-1185">Reference proteome</keyword>
<name>U7QBH6_9CYAN</name>
<reference evidence="1 2" key="1">
    <citation type="journal article" date="2013" name="Front. Microbiol.">
        <title>Comparative genomic analyses of the cyanobacterium, Lyngbya aestuarii BL J, a powerful hydrogen producer.</title>
        <authorList>
            <person name="Kothari A."/>
            <person name="Vaughn M."/>
            <person name="Garcia-Pichel F."/>
        </authorList>
    </citation>
    <scope>NUCLEOTIDE SEQUENCE [LARGE SCALE GENOMIC DNA]</scope>
    <source>
        <strain evidence="1 2">BL J</strain>
    </source>
</reference>
<comment type="caution">
    <text evidence="1">The sequence shown here is derived from an EMBL/GenBank/DDBJ whole genome shotgun (WGS) entry which is preliminary data.</text>
</comment>
<dbReference type="EMBL" id="AUZM01000091">
    <property type="protein sequence ID" value="ERT04542.1"/>
    <property type="molecule type" value="Genomic_DNA"/>
</dbReference>
<organism evidence="1 2">
    <name type="scientific">Lyngbya aestuarii BL J</name>
    <dbReference type="NCBI Taxonomy" id="1348334"/>
    <lineage>
        <taxon>Bacteria</taxon>
        <taxon>Bacillati</taxon>
        <taxon>Cyanobacteriota</taxon>
        <taxon>Cyanophyceae</taxon>
        <taxon>Oscillatoriophycideae</taxon>
        <taxon>Oscillatoriales</taxon>
        <taxon>Microcoleaceae</taxon>
        <taxon>Lyngbya</taxon>
    </lineage>
</organism>
<accession>U7QBH6</accession>
<dbReference type="AlphaFoldDB" id="U7QBH6"/>
<sequence>MFFLSRHFYNNQPCKYCVAILAVLSNLSRKVLHLYSWGIFNKM</sequence>
<evidence type="ECO:0000313" key="2">
    <source>
        <dbReference type="Proteomes" id="UP000017127"/>
    </source>
</evidence>
<evidence type="ECO:0000313" key="1">
    <source>
        <dbReference type="EMBL" id="ERT04542.1"/>
    </source>
</evidence>
<gene>
    <name evidence="1" type="ORF">M595_5499</name>
</gene>
<proteinExistence type="predicted"/>
<protein>
    <submittedName>
        <fullName evidence="1">Uncharacterized protein</fullName>
    </submittedName>
</protein>